<dbReference type="Proteomes" id="UP000176050">
    <property type="component" value="Chromosome"/>
</dbReference>
<sequence>MPLFFNIINFEGALLNISFNKINLKFNTMKYSKNIFKIFIGLFLIFNFNACSDSGDPVIPDTPRTADDVREDFISLNISSGTSDHVLESTIDNVFWSFRTIVPEVASDSNKRPLIIRLHGGAQNVSENSHTSTSCLVEPGFEGMDAIIISPNSKGSLWFDQANQVQVLALVDLAKTYLPVDINKVVIMGYSDGGNGAWFYSQYYPDLFSAGIPMASSYDTETGNGVEAIDIPLYVIHGSDDELFPIETTEEFVNESIAAGSDIQFITADGLTHYNSCDYVSYLQNAATWLTTTVWN</sequence>
<dbReference type="InterPro" id="IPR002925">
    <property type="entry name" value="Dienelactn_hydro"/>
</dbReference>
<keyword evidence="1" id="KW-0732">Signal</keyword>
<dbReference type="STRING" id="1850246.LPB138_00395"/>
<accession>A0A1D8P3S3</accession>
<reference evidence="4 5" key="1">
    <citation type="submission" date="2016-10" db="EMBL/GenBank/DDBJ databases">
        <title>Lutibacter sp. LPB0138, isolated from marine gastropod.</title>
        <authorList>
            <person name="Kim E."/>
            <person name="Yi H."/>
        </authorList>
    </citation>
    <scope>NUCLEOTIDE SEQUENCE [LARGE SCALE GENOMIC DNA]</scope>
    <source>
        <strain evidence="4 5">LPB0138</strain>
    </source>
</reference>
<evidence type="ECO:0000313" key="4">
    <source>
        <dbReference type="EMBL" id="AOW19235.1"/>
    </source>
</evidence>
<evidence type="ECO:0000313" key="5">
    <source>
        <dbReference type="Proteomes" id="UP000176050"/>
    </source>
</evidence>
<dbReference type="Gene3D" id="3.40.50.1820">
    <property type="entry name" value="alpha/beta hydrolase"/>
    <property type="match status" value="1"/>
</dbReference>
<dbReference type="AlphaFoldDB" id="A0A1D8P3S3"/>
<organism evidence="4 5">
    <name type="scientific">Urechidicola croceus</name>
    <dbReference type="NCBI Taxonomy" id="1850246"/>
    <lineage>
        <taxon>Bacteria</taxon>
        <taxon>Pseudomonadati</taxon>
        <taxon>Bacteroidota</taxon>
        <taxon>Flavobacteriia</taxon>
        <taxon>Flavobacteriales</taxon>
        <taxon>Flavobacteriaceae</taxon>
        <taxon>Urechidicola</taxon>
    </lineage>
</organism>
<dbReference type="OrthoDB" id="9777090at2"/>
<dbReference type="InterPro" id="IPR029058">
    <property type="entry name" value="AB_hydrolase_fold"/>
</dbReference>
<keyword evidence="2" id="KW-0378">Hydrolase</keyword>
<protein>
    <recommendedName>
        <fullName evidence="3">Dienelactone hydrolase domain-containing protein</fullName>
    </recommendedName>
</protein>
<dbReference type="PANTHER" id="PTHR43037">
    <property type="entry name" value="UNNAMED PRODUCT-RELATED"/>
    <property type="match status" value="1"/>
</dbReference>
<evidence type="ECO:0000256" key="2">
    <source>
        <dbReference type="ARBA" id="ARBA00022801"/>
    </source>
</evidence>
<keyword evidence="5" id="KW-1185">Reference proteome</keyword>
<name>A0A1D8P3S3_9FLAO</name>
<gene>
    <name evidence="4" type="ORF">LPB138_00395</name>
</gene>
<feature type="domain" description="Dienelactone hydrolase" evidence="3">
    <location>
        <begin position="168"/>
        <end position="278"/>
    </location>
</feature>
<dbReference type="KEGG" id="lul:LPB138_00395"/>
<dbReference type="InterPro" id="IPR050955">
    <property type="entry name" value="Plant_Biomass_Hydrol_Est"/>
</dbReference>
<dbReference type="SUPFAM" id="SSF53474">
    <property type="entry name" value="alpha/beta-Hydrolases"/>
    <property type="match status" value="1"/>
</dbReference>
<dbReference type="Pfam" id="PF01738">
    <property type="entry name" value="DLH"/>
    <property type="match status" value="1"/>
</dbReference>
<evidence type="ECO:0000256" key="1">
    <source>
        <dbReference type="ARBA" id="ARBA00022729"/>
    </source>
</evidence>
<evidence type="ECO:0000259" key="3">
    <source>
        <dbReference type="Pfam" id="PF01738"/>
    </source>
</evidence>
<dbReference type="EMBL" id="CP017478">
    <property type="protein sequence ID" value="AOW19235.1"/>
    <property type="molecule type" value="Genomic_DNA"/>
</dbReference>
<proteinExistence type="predicted"/>
<dbReference type="GO" id="GO:0016787">
    <property type="term" value="F:hydrolase activity"/>
    <property type="evidence" value="ECO:0007669"/>
    <property type="project" value="UniProtKB-KW"/>
</dbReference>
<dbReference type="PANTHER" id="PTHR43037:SF5">
    <property type="entry name" value="FERULOYL ESTERASE"/>
    <property type="match status" value="1"/>
</dbReference>